<dbReference type="EMBL" id="JBGEHV010000005">
    <property type="protein sequence ID" value="MEY8038622.1"/>
    <property type="molecule type" value="Genomic_DNA"/>
</dbReference>
<protein>
    <submittedName>
        <fullName evidence="3">YciI family protein</fullName>
    </submittedName>
</protein>
<organism evidence="3 4">
    <name type="scientific">Saccharopolyspora cebuensis</name>
    <dbReference type="NCBI Taxonomy" id="418759"/>
    <lineage>
        <taxon>Bacteria</taxon>
        <taxon>Bacillati</taxon>
        <taxon>Actinomycetota</taxon>
        <taxon>Actinomycetes</taxon>
        <taxon>Pseudonocardiales</taxon>
        <taxon>Pseudonocardiaceae</taxon>
        <taxon>Saccharopolyspora</taxon>
    </lineage>
</organism>
<evidence type="ECO:0000256" key="1">
    <source>
        <dbReference type="ARBA" id="ARBA00007689"/>
    </source>
</evidence>
<dbReference type="Proteomes" id="UP001564626">
    <property type="component" value="Unassembled WGS sequence"/>
</dbReference>
<dbReference type="SUPFAM" id="SSF54909">
    <property type="entry name" value="Dimeric alpha+beta barrel"/>
    <property type="match status" value="1"/>
</dbReference>
<evidence type="ECO:0000259" key="2">
    <source>
        <dbReference type="Pfam" id="PF03795"/>
    </source>
</evidence>
<comment type="caution">
    <text evidence="3">The sequence shown here is derived from an EMBL/GenBank/DDBJ whole genome shotgun (WGS) entry which is preliminary data.</text>
</comment>
<dbReference type="PANTHER" id="PTHR35174:SF4">
    <property type="entry name" value="BLL7163 PROTEIN"/>
    <property type="match status" value="1"/>
</dbReference>
<evidence type="ECO:0000313" key="3">
    <source>
        <dbReference type="EMBL" id="MEY8038622.1"/>
    </source>
</evidence>
<name>A0ABV4CEV6_9PSEU</name>
<dbReference type="PANTHER" id="PTHR35174">
    <property type="entry name" value="BLL7171 PROTEIN-RELATED"/>
    <property type="match status" value="1"/>
</dbReference>
<sequence>MRFMMFVKGDAPDEAAAMPDAGTLEAMTDYNEQLVDAGVLIAAEGLRPSSRGWRTELGPDGARTVVDGPFAASEELVAGFWLLQVESREEMRDWSTRCPAPVEVREVFEIDDFAAYAPEQAERERRLAERMRRG</sequence>
<dbReference type="InterPro" id="IPR005545">
    <property type="entry name" value="YCII"/>
</dbReference>
<evidence type="ECO:0000313" key="4">
    <source>
        <dbReference type="Proteomes" id="UP001564626"/>
    </source>
</evidence>
<gene>
    <name evidence="3" type="ORF">AB8O55_04375</name>
</gene>
<keyword evidence="4" id="KW-1185">Reference proteome</keyword>
<reference evidence="3 4" key="1">
    <citation type="submission" date="2024-08" db="EMBL/GenBank/DDBJ databases">
        <title>Genome mining of Saccharopolyspora cebuensis PGLac3 from Nigerian medicinal plant.</title>
        <authorList>
            <person name="Ezeobiora C.E."/>
            <person name="Igbokwe N.H."/>
            <person name="Amin D.H."/>
            <person name="Mendie U.E."/>
        </authorList>
    </citation>
    <scope>NUCLEOTIDE SEQUENCE [LARGE SCALE GENOMIC DNA]</scope>
    <source>
        <strain evidence="3 4">PGLac3</strain>
    </source>
</reference>
<dbReference type="Pfam" id="PF03795">
    <property type="entry name" value="YCII"/>
    <property type="match status" value="1"/>
</dbReference>
<accession>A0ABV4CEV6</accession>
<proteinExistence type="inferred from homology"/>
<feature type="domain" description="YCII-related" evidence="2">
    <location>
        <begin position="1"/>
        <end position="107"/>
    </location>
</feature>
<comment type="similarity">
    <text evidence="1">Belongs to the YciI family.</text>
</comment>
<dbReference type="InterPro" id="IPR011008">
    <property type="entry name" value="Dimeric_a/b-barrel"/>
</dbReference>
<dbReference type="Gene3D" id="3.30.70.1060">
    <property type="entry name" value="Dimeric alpha+beta barrel"/>
    <property type="match status" value="1"/>
</dbReference>